<accession>A0ABT4X829</accession>
<dbReference type="Pfam" id="PF14120">
    <property type="entry name" value="YhzD"/>
    <property type="match status" value="1"/>
</dbReference>
<keyword evidence="2" id="KW-1185">Reference proteome</keyword>
<evidence type="ECO:0000313" key="1">
    <source>
        <dbReference type="EMBL" id="MDA7028419.1"/>
    </source>
</evidence>
<name>A0ABT4X829_9BACI</name>
<dbReference type="Proteomes" id="UP001211894">
    <property type="component" value="Unassembled WGS sequence"/>
</dbReference>
<protein>
    <submittedName>
        <fullName evidence="1">YhzD family protein</fullName>
    </submittedName>
</protein>
<sequence length="61" mass="7138">METYYVTVFSPSGETLLNEHFEAPNEKEAKEKGEHLLKEKQFSEHTHRIVNSSGKMIVFQR</sequence>
<dbReference type="EMBL" id="JAQKAB010000017">
    <property type="protein sequence ID" value="MDA7028419.1"/>
    <property type="molecule type" value="Genomic_DNA"/>
</dbReference>
<organism evidence="1 2">
    <name type="scientific">Bacillus changyiensis</name>
    <dbReference type="NCBI Taxonomy" id="3004103"/>
    <lineage>
        <taxon>Bacteria</taxon>
        <taxon>Bacillati</taxon>
        <taxon>Bacillota</taxon>
        <taxon>Bacilli</taxon>
        <taxon>Bacillales</taxon>
        <taxon>Bacillaceae</taxon>
        <taxon>Bacillus</taxon>
    </lineage>
</organism>
<reference evidence="1 2" key="1">
    <citation type="submission" date="2023-01" db="EMBL/GenBank/DDBJ databases">
        <title>Bacillus changyiensis sp. nov., isolated from a coastal deposit.</title>
        <authorList>
            <person name="Xiao G."/>
            <person name="Lai Q."/>
            <person name="Hu Z."/>
            <person name="Shao Z."/>
        </authorList>
    </citation>
    <scope>NUCLEOTIDE SEQUENCE [LARGE SCALE GENOMIC DNA]</scope>
    <source>
        <strain evidence="1 2">CLL-7-23</strain>
    </source>
</reference>
<proteinExistence type="predicted"/>
<dbReference type="InterPro" id="IPR025544">
    <property type="entry name" value="YhzD"/>
</dbReference>
<dbReference type="RefSeq" id="WP_271342239.1">
    <property type="nucleotide sequence ID" value="NZ_JAQKAB010000017.1"/>
</dbReference>
<comment type="caution">
    <text evidence="1">The sequence shown here is derived from an EMBL/GenBank/DDBJ whole genome shotgun (WGS) entry which is preliminary data.</text>
</comment>
<evidence type="ECO:0000313" key="2">
    <source>
        <dbReference type="Proteomes" id="UP001211894"/>
    </source>
</evidence>
<gene>
    <name evidence="1" type="ORF">PJ311_17920</name>
</gene>